<evidence type="ECO:0000313" key="2">
    <source>
        <dbReference type="EMBL" id="MBP1903864.1"/>
    </source>
</evidence>
<evidence type="ECO:0000259" key="1">
    <source>
        <dbReference type="Pfam" id="PF13936"/>
    </source>
</evidence>
<proteinExistence type="predicted"/>
<dbReference type="EMBL" id="JAGGKG010000001">
    <property type="protein sequence ID" value="MBP1903864.1"/>
    <property type="molecule type" value="Genomic_DNA"/>
</dbReference>
<organism evidence="2 3">
    <name type="scientific">Paenibacillus turicensis</name>
    <dbReference type="NCBI Taxonomy" id="160487"/>
    <lineage>
        <taxon>Bacteria</taxon>
        <taxon>Bacillati</taxon>
        <taxon>Bacillota</taxon>
        <taxon>Bacilli</taxon>
        <taxon>Bacillales</taxon>
        <taxon>Paenibacillaceae</taxon>
        <taxon>Paenibacillus</taxon>
    </lineage>
</organism>
<name>A0ABS4FMQ4_9BACL</name>
<dbReference type="Proteomes" id="UP001519272">
    <property type="component" value="Unassembled WGS sequence"/>
</dbReference>
<gene>
    <name evidence="2" type="ORF">J2Z32_000476</name>
</gene>
<reference evidence="2 3" key="1">
    <citation type="submission" date="2021-03" db="EMBL/GenBank/DDBJ databases">
        <title>Genomic Encyclopedia of Type Strains, Phase IV (KMG-IV): sequencing the most valuable type-strain genomes for metagenomic binning, comparative biology and taxonomic classification.</title>
        <authorList>
            <person name="Goeker M."/>
        </authorList>
    </citation>
    <scope>NUCLEOTIDE SEQUENCE [LARGE SCALE GENOMIC DNA]</scope>
    <source>
        <strain evidence="2 3">DSM 14349</strain>
    </source>
</reference>
<dbReference type="Pfam" id="PF13936">
    <property type="entry name" value="HTH_38"/>
    <property type="match status" value="1"/>
</dbReference>
<protein>
    <submittedName>
        <fullName evidence="2">IS30 family transposase</fullName>
    </submittedName>
</protein>
<feature type="domain" description="Transposase IS30-like HTH" evidence="1">
    <location>
        <begin position="13"/>
        <end position="55"/>
    </location>
</feature>
<dbReference type="Gene3D" id="1.10.10.60">
    <property type="entry name" value="Homeodomain-like"/>
    <property type="match status" value="1"/>
</dbReference>
<keyword evidence="3" id="KW-1185">Reference proteome</keyword>
<sequence length="89" mass="10362">MAHTHHTKTKRSFTHLSAIDRGRIEILRKQGHTLQAIADEIGCHKSTISRELKRGSVLQRRSNLREHYVYSPIGVRLCMKRIVSLWCEN</sequence>
<dbReference type="InterPro" id="IPR025246">
    <property type="entry name" value="IS30-like_HTH"/>
</dbReference>
<comment type="caution">
    <text evidence="2">The sequence shown here is derived from an EMBL/GenBank/DDBJ whole genome shotgun (WGS) entry which is preliminary data.</text>
</comment>
<accession>A0ABS4FMQ4</accession>
<evidence type="ECO:0000313" key="3">
    <source>
        <dbReference type="Proteomes" id="UP001519272"/>
    </source>
</evidence>